<protein>
    <submittedName>
        <fullName evidence="2">Uncharacterized protein</fullName>
    </submittedName>
</protein>
<evidence type="ECO:0000313" key="3">
    <source>
        <dbReference type="Proteomes" id="UP001372834"/>
    </source>
</evidence>
<accession>A0AAN8NWD1</accession>
<feature type="compositionally biased region" description="Acidic residues" evidence="1">
    <location>
        <begin position="69"/>
        <end position="79"/>
    </location>
</feature>
<proteinExistence type="predicted"/>
<feature type="region of interest" description="Disordered" evidence="1">
    <location>
        <begin position="57"/>
        <end position="81"/>
    </location>
</feature>
<sequence length="90" mass="10605">MKNNKNTLCVADGEETPRDFSRRFTKDLEGGKNFGSDNEEIVRQKWKVRQSFPTCVTPPWKTTKKGKEEEEEEEEEMEYTENWCNLVSLP</sequence>
<dbReference type="AlphaFoldDB" id="A0AAN8NWD1"/>
<organism evidence="2 3">
    <name type="scientific">Polyplax serrata</name>
    <name type="common">Common mouse louse</name>
    <dbReference type="NCBI Taxonomy" id="468196"/>
    <lineage>
        <taxon>Eukaryota</taxon>
        <taxon>Metazoa</taxon>
        <taxon>Ecdysozoa</taxon>
        <taxon>Arthropoda</taxon>
        <taxon>Hexapoda</taxon>
        <taxon>Insecta</taxon>
        <taxon>Pterygota</taxon>
        <taxon>Neoptera</taxon>
        <taxon>Paraneoptera</taxon>
        <taxon>Psocodea</taxon>
        <taxon>Troctomorpha</taxon>
        <taxon>Phthiraptera</taxon>
        <taxon>Anoplura</taxon>
        <taxon>Polyplacidae</taxon>
        <taxon>Polyplax</taxon>
    </lineage>
</organism>
<gene>
    <name evidence="2" type="ORF">RUM43_005624</name>
</gene>
<name>A0AAN8NWD1_POLSC</name>
<evidence type="ECO:0000256" key="1">
    <source>
        <dbReference type="SAM" id="MobiDB-lite"/>
    </source>
</evidence>
<comment type="caution">
    <text evidence="2">The sequence shown here is derived from an EMBL/GenBank/DDBJ whole genome shotgun (WGS) entry which is preliminary data.</text>
</comment>
<dbReference type="EMBL" id="JAWJWE010000037">
    <property type="protein sequence ID" value="KAK6625327.1"/>
    <property type="molecule type" value="Genomic_DNA"/>
</dbReference>
<reference evidence="2 3" key="1">
    <citation type="submission" date="2023-10" db="EMBL/GenBank/DDBJ databases">
        <title>Genomes of two closely related lineages of the louse Polyplax serrata with different host specificities.</title>
        <authorList>
            <person name="Martinu J."/>
            <person name="Tarabai H."/>
            <person name="Stefka J."/>
            <person name="Hypsa V."/>
        </authorList>
    </citation>
    <scope>NUCLEOTIDE SEQUENCE [LARGE SCALE GENOMIC DNA]</scope>
    <source>
        <strain evidence="2">HR10_N</strain>
    </source>
</reference>
<dbReference type="Proteomes" id="UP001372834">
    <property type="component" value="Unassembled WGS sequence"/>
</dbReference>
<evidence type="ECO:0000313" key="2">
    <source>
        <dbReference type="EMBL" id="KAK6625327.1"/>
    </source>
</evidence>